<evidence type="ECO:0000313" key="2">
    <source>
        <dbReference type="Proteomes" id="UP001157502"/>
    </source>
</evidence>
<accession>A0ACC2FR48</accession>
<gene>
    <name evidence="1" type="ORF">DPEC_G00257500</name>
</gene>
<dbReference type="EMBL" id="CM055750">
    <property type="protein sequence ID" value="KAJ7993710.1"/>
    <property type="molecule type" value="Genomic_DNA"/>
</dbReference>
<comment type="caution">
    <text evidence="1">The sequence shown here is derived from an EMBL/GenBank/DDBJ whole genome shotgun (WGS) entry which is preliminary data.</text>
</comment>
<evidence type="ECO:0000313" key="1">
    <source>
        <dbReference type="EMBL" id="KAJ7993710.1"/>
    </source>
</evidence>
<reference evidence="1" key="1">
    <citation type="submission" date="2021-05" db="EMBL/GenBank/DDBJ databases">
        <authorList>
            <person name="Pan Q."/>
            <person name="Jouanno E."/>
            <person name="Zahm M."/>
            <person name="Klopp C."/>
            <person name="Cabau C."/>
            <person name="Louis A."/>
            <person name="Berthelot C."/>
            <person name="Parey E."/>
            <person name="Roest Crollius H."/>
            <person name="Montfort J."/>
            <person name="Robinson-Rechavi M."/>
            <person name="Bouchez O."/>
            <person name="Lampietro C."/>
            <person name="Lopez Roques C."/>
            <person name="Donnadieu C."/>
            <person name="Postlethwait J."/>
            <person name="Bobe J."/>
            <person name="Dillon D."/>
            <person name="Chandos A."/>
            <person name="von Hippel F."/>
            <person name="Guiguen Y."/>
        </authorList>
    </citation>
    <scope>NUCLEOTIDE SEQUENCE</scope>
    <source>
        <strain evidence="1">YG-Jan2019</strain>
    </source>
</reference>
<name>A0ACC2FR48_DALPE</name>
<sequence>MLAFSFPLLMSQVGCLKGNRSPGSSDHRMTTTLVNVCRLCSPSHTPSFHLSLPFSLSNAPFSPPTFLFGTAGAPSNDTSLGISGLADDCKIPQKFADEPEACFSANI</sequence>
<organism evidence="1 2">
    <name type="scientific">Dallia pectoralis</name>
    <name type="common">Alaska blackfish</name>
    <dbReference type="NCBI Taxonomy" id="75939"/>
    <lineage>
        <taxon>Eukaryota</taxon>
        <taxon>Metazoa</taxon>
        <taxon>Chordata</taxon>
        <taxon>Craniata</taxon>
        <taxon>Vertebrata</taxon>
        <taxon>Euteleostomi</taxon>
        <taxon>Actinopterygii</taxon>
        <taxon>Neopterygii</taxon>
        <taxon>Teleostei</taxon>
        <taxon>Protacanthopterygii</taxon>
        <taxon>Esociformes</taxon>
        <taxon>Umbridae</taxon>
        <taxon>Dallia</taxon>
    </lineage>
</organism>
<keyword evidence="2" id="KW-1185">Reference proteome</keyword>
<dbReference type="Proteomes" id="UP001157502">
    <property type="component" value="Chromosome 23"/>
</dbReference>
<proteinExistence type="predicted"/>
<protein>
    <submittedName>
        <fullName evidence="1">Uncharacterized protein</fullName>
    </submittedName>
</protein>